<dbReference type="Pfam" id="PF00563">
    <property type="entry name" value="EAL"/>
    <property type="match status" value="1"/>
</dbReference>
<dbReference type="SUPFAM" id="SSF55785">
    <property type="entry name" value="PYP-like sensor domain (PAS domain)"/>
    <property type="match status" value="2"/>
</dbReference>
<dbReference type="PANTHER" id="PTHR44757">
    <property type="entry name" value="DIGUANYLATE CYCLASE DGCP"/>
    <property type="match status" value="1"/>
</dbReference>
<dbReference type="SMART" id="SM00448">
    <property type="entry name" value="REC"/>
    <property type="match status" value="1"/>
</dbReference>
<accession>A0ABS5PWA3</accession>
<feature type="modified residue" description="4-aspartylphosphate" evidence="1">
    <location>
        <position position="830"/>
    </location>
</feature>
<dbReference type="SMART" id="SM00267">
    <property type="entry name" value="GGDEF"/>
    <property type="match status" value="1"/>
</dbReference>
<dbReference type="PANTHER" id="PTHR44757:SF2">
    <property type="entry name" value="BIOFILM ARCHITECTURE MAINTENANCE PROTEIN MBAA"/>
    <property type="match status" value="1"/>
</dbReference>
<dbReference type="Pfam" id="PF13426">
    <property type="entry name" value="PAS_9"/>
    <property type="match status" value="1"/>
</dbReference>
<dbReference type="CDD" id="cd01948">
    <property type="entry name" value="EAL"/>
    <property type="match status" value="1"/>
</dbReference>
<comment type="caution">
    <text evidence="7">The sequence shown here is derived from an EMBL/GenBank/DDBJ whole genome shotgun (WGS) entry which is preliminary data.</text>
</comment>
<protein>
    <submittedName>
        <fullName evidence="7">EAL domain-containing protein</fullName>
    </submittedName>
</protein>
<dbReference type="PROSITE" id="PS50883">
    <property type="entry name" value="EAL"/>
    <property type="match status" value="1"/>
</dbReference>
<dbReference type="SMART" id="SM00086">
    <property type="entry name" value="PAC"/>
    <property type="match status" value="2"/>
</dbReference>
<dbReference type="SUPFAM" id="SSF55073">
    <property type="entry name" value="Nucleotide cyclase"/>
    <property type="match status" value="1"/>
</dbReference>
<dbReference type="Gene3D" id="3.30.70.270">
    <property type="match status" value="1"/>
</dbReference>
<evidence type="ECO:0000256" key="1">
    <source>
        <dbReference type="PROSITE-ProRule" id="PRU00169"/>
    </source>
</evidence>
<dbReference type="InterPro" id="IPR011006">
    <property type="entry name" value="CheY-like_superfamily"/>
</dbReference>
<dbReference type="SMART" id="SM00091">
    <property type="entry name" value="PAS"/>
    <property type="match status" value="2"/>
</dbReference>
<evidence type="ECO:0000259" key="3">
    <source>
        <dbReference type="PROSITE" id="PS50112"/>
    </source>
</evidence>
<dbReference type="Gene3D" id="3.40.50.2300">
    <property type="match status" value="1"/>
</dbReference>
<feature type="domain" description="PAC" evidence="4">
    <location>
        <begin position="281"/>
        <end position="335"/>
    </location>
</feature>
<dbReference type="Proteomes" id="UP001196601">
    <property type="component" value="Unassembled WGS sequence"/>
</dbReference>
<dbReference type="SUPFAM" id="SSF52172">
    <property type="entry name" value="CheY-like"/>
    <property type="match status" value="1"/>
</dbReference>
<feature type="domain" description="Response regulatory" evidence="2">
    <location>
        <begin position="781"/>
        <end position="896"/>
    </location>
</feature>
<dbReference type="CDD" id="cd00130">
    <property type="entry name" value="PAS"/>
    <property type="match status" value="2"/>
</dbReference>
<dbReference type="PROSITE" id="PS50113">
    <property type="entry name" value="PAC"/>
    <property type="match status" value="1"/>
</dbReference>
<evidence type="ECO:0000259" key="4">
    <source>
        <dbReference type="PROSITE" id="PS50113"/>
    </source>
</evidence>
<dbReference type="InterPro" id="IPR052155">
    <property type="entry name" value="Biofilm_reg_signaling"/>
</dbReference>
<dbReference type="Pfam" id="PF00989">
    <property type="entry name" value="PAS"/>
    <property type="match status" value="1"/>
</dbReference>
<dbReference type="NCBIfam" id="TIGR00254">
    <property type="entry name" value="GGDEF"/>
    <property type="match status" value="1"/>
</dbReference>
<evidence type="ECO:0000313" key="8">
    <source>
        <dbReference type="Proteomes" id="UP001196601"/>
    </source>
</evidence>
<dbReference type="EMBL" id="JADPMV010000001">
    <property type="protein sequence ID" value="MBS7660780.1"/>
    <property type="molecule type" value="Genomic_DNA"/>
</dbReference>
<gene>
    <name evidence="7" type="ORF">I0D00_02295</name>
</gene>
<dbReference type="Pfam" id="PF00072">
    <property type="entry name" value="Response_reg"/>
    <property type="match status" value="1"/>
</dbReference>
<feature type="domain" description="EAL" evidence="5">
    <location>
        <begin position="509"/>
        <end position="763"/>
    </location>
</feature>
<dbReference type="Gene3D" id="3.20.20.450">
    <property type="entry name" value="EAL domain"/>
    <property type="match status" value="1"/>
</dbReference>
<dbReference type="InterPro" id="IPR029787">
    <property type="entry name" value="Nucleotide_cyclase"/>
</dbReference>
<sequence length="917" mass="102995">MNNARPLLLLLIAESEDDYQHIRRLLGEEKLVHRRLEWAGSLDQAAETRDSPLEPRIWPHRLKSGDEILAEVTVSALDLEGLPAALAALRDVTPGAQSDRAAQRKNRDCQQLLSDSRDAILLVDRHDTVRYANPAAETLLAAPLDELLRQPLGLALEPGRLHECALPLANGETLNLEVQCSRTEWDGQDMRLLLLRDISARLASDKQLRLLRRCLESSYQGVLICDAHAQDLPTLYVNPAFERITGYSAAEVMGRNCRFLQGAERDQAAAAEIRQGLQEQREIHVVLRNFRKDGSPFWNALYIVPVPDEQGRIGHYLGIQNDISEQKRFESQLAYNASHDVLTGLPNRSLLEDRLNQGCQISRRYRRSLAVLFIDLDGFKPINDNMGHSVGDQILVELARRMNQQVRPGDTVARLGGDEFVIVLPDLAREEDALLVADRIMASIAQPYRVAGIEMHITGSIGIALNDGSIDQPSVLIQQADLAMYKAKQQGRNNYQCYTQDLDQRVSERTTLRSELQKAIEAEAFQLYYQPQIEGRSGRVVGYEALLRWQHADRGFISPAQFVPVAENTGQIIPLSEWVLRTACRQARALLDQGWTGTTLAVNVSPVQFQRANFVESVLRVLEESGLPAELLELELTEAVLLDNAERAIFVLQELKDLGVHIAIDDFGSGFSSLSYLKRLPIDKLKIDRSFVQEVISDSTDAAISLGIISMAHHLKLKVVAEGVETEPQYAFLKKNRCDEFQGYYFAKPMPLSLLQEFLRAQRDSRQLQQPDPSGERNAQTLLLLDDEENILRALTRVLRRDGYRILSASHAQEAFALLAKHEVQVILSDQRMPEMNGTEFLSRVKDLYPATIRIVLSGYTDLKSVTDAINQGAIYKFLTKPWDDAQLRTTVAQAFQHYSLAQDKDQGAAAPDHQPS</sequence>
<keyword evidence="8" id="KW-1185">Reference proteome</keyword>
<feature type="domain" description="PAS" evidence="3">
    <location>
        <begin position="207"/>
        <end position="280"/>
    </location>
</feature>
<dbReference type="InterPro" id="IPR013767">
    <property type="entry name" value="PAS_fold"/>
</dbReference>
<dbReference type="PROSITE" id="PS50110">
    <property type="entry name" value="RESPONSE_REGULATORY"/>
    <property type="match status" value="1"/>
</dbReference>
<reference evidence="7 8" key="1">
    <citation type="journal article" date="2021" name="Syst. Appl. Microbiol.">
        <title>Pseudomonas lalucatii sp. nov. isolated from Vallgornera, a karstic cave in Mallorca, Western Mediterranean.</title>
        <authorList>
            <person name="Busquets A."/>
            <person name="Mulet M."/>
            <person name="Gomila M."/>
            <person name="Garcia-Valdes E."/>
        </authorList>
    </citation>
    <scope>NUCLEOTIDE SEQUENCE [LARGE SCALE GENOMIC DNA]</scope>
    <source>
        <strain evidence="7 8">R1b54</strain>
    </source>
</reference>
<dbReference type="SMART" id="SM00052">
    <property type="entry name" value="EAL"/>
    <property type="match status" value="1"/>
</dbReference>
<dbReference type="InterPro" id="IPR000014">
    <property type="entry name" value="PAS"/>
</dbReference>
<name>A0ABS5PWA3_9PSED</name>
<evidence type="ECO:0000313" key="7">
    <source>
        <dbReference type="EMBL" id="MBS7660780.1"/>
    </source>
</evidence>
<dbReference type="Gene3D" id="3.30.450.20">
    <property type="entry name" value="PAS domain"/>
    <property type="match status" value="2"/>
</dbReference>
<keyword evidence="1" id="KW-0597">Phosphoprotein</keyword>
<proteinExistence type="predicted"/>
<dbReference type="Pfam" id="PF00990">
    <property type="entry name" value="GGDEF"/>
    <property type="match status" value="1"/>
</dbReference>
<organism evidence="7 8">
    <name type="scientific">Pseudomonas lalucatii</name>
    <dbReference type="NCBI Taxonomy" id="1424203"/>
    <lineage>
        <taxon>Bacteria</taxon>
        <taxon>Pseudomonadati</taxon>
        <taxon>Pseudomonadota</taxon>
        <taxon>Gammaproteobacteria</taxon>
        <taxon>Pseudomonadales</taxon>
        <taxon>Pseudomonadaceae</taxon>
        <taxon>Pseudomonas</taxon>
    </lineage>
</organism>
<dbReference type="InterPro" id="IPR001789">
    <property type="entry name" value="Sig_transdc_resp-reg_receiver"/>
</dbReference>
<dbReference type="RefSeq" id="WP_213638144.1">
    <property type="nucleotide sequence ID" value="NZ_JADPMV010000001.1"/>
</dbReference>
<dbReference type="NCBIfam" id="TIGR00229">
    <property type="entry name" value="sensory_box"/>
    <property type="match status" value="1"/>
</dbReference>
<feature type="domain" description="GGDEF" evidence="6">
    <location>
        <begin position="367"/>
        <end position="500"/>
    </location>
</feature>
<evidence type="ECO:0000259" key="5">
    <source>
        <dbReference type="PROSITE" id="PS50883"/>
    </source>
</evidence>
<dbReference type="InterPro" id="IPR035919">
    <property type="entry name" value="EAL_sf"/>
</dbReference>
<dbReference type="InterPro" id="IPR000700">
    <property type="entry name" value="PAS-assoc_C"/>
</dbReference>
<dbReference type="CDD" id="cd01949">
    <property type="entry name" value="GGDEF"/>
    <property type="match status" value="1"/>
</dbReference>
<dbReference type="InterPro" id="IPR043128">
    <property type="entry name" value="Rev_trsase/Diguanyl_cyclase"/>
</dbReference>
<evidence type="ECO:0000259" key="6">
    <source>
        <dbReference type="PROSITE" id="PS50887"/>
    </source>
</evidence>
<dbReference type="CDD" id="cd17569">
    <property type="entry name" value="REC_HupR-like"/>
    <property type="match status" value="1"/>
</dbReference>
<dbReference type="PROSITE" id="PS50112">
    <property type="entry name" value="PAS"/>
    <property type="match status" value="1"/>
</dbReference>
<dbReference type="InterPro" id="IPR035965">
    <property type="entry name" value="PAS-like_dom_sf"/>
</dbReference>
<dbReference type="SUPFAM" id="SSF141868">
    <property type="entry name" value="EAL domain-like"/>
    <property type="match status" value="1"/>
</dbReference>
<evidence type="ECO:0000259" key="2">
    <source>
        <dbReference type="PROSITE" id="PS50110"/>
    </source>
</evidence>
<dbReference type="InterPro" id="IPR001633">
    <property type="entry name" value="EAL_dom"/>
</dbReference>
<dbReference type="PROSITE" id="PS50887">
    <property type="entry name" value="GGDEF"/>
    <property type="match status" value="1"/>
</dbReference>
<dbReference type="InterPro" id="IPR001610">
    <property type="entry name" value="PAC"/>
</dbReference>
<dbReference type="InterPro" id="IPR000160">
    <property type="entry name" value="GGDEF_dom"/>
</dbReference>